<dbReference type="InterPro" id="IPR036397">
    <property type="entry name" value="RNaseH_sf"/>
</dbReference>
<dbReference type="NCBIfam" id="NF033516">
    <property type="entry name" value="transpos_IS3"/>
    <property type="match status" value="1"/>
</dbReference>
<evidence type="ECO:0000256" key="1">
    <source>
        <dbReference type="ARBA" id="ARBA00002286"/>
    </source>
</evidence>
<keyword evidence="4" id="KW-1185">Reference proteome</keyword>
<dbReference type="GO" id="GO:0003676">
    <property type="term" value="F:nucleic acid binding"/>
    <property type="evidence" value="ECO:0007669"/>
    <property type="project" value="InterPro"/>
</dbReference>
<dbReference type="InterPro" id="IPR050900">
    <property type="entry name" value="Transposase_IS3/IS150/IS904"/>
</dbReference>
<dbReference type="Pfam" id="PF00665">
    <property type="entry name" value="rve"/>
    <property type="match status" value="1"/>
</dbReference>
<dbReference type="AlphaFoldDB" id="A0A1G8KNR9"/>
<dbReference type="PANTHER" id="PTHR46889">
    <property type="entry name" value="TRANSPOSASE INSF FOR INSERTION SEQUENCE IS3B-RELATED"/>
    <property type="match status" value="1"/>
</dbReference>
<proteinExistence type="predicted"/>
<protein>
    <submittedName>
        <fullName evidence="3">Transposase InsO and inactivated derivatives</fullName>
    </submittedName>
</protein>
<dbReference type="InterPro" id="IPR012337">
    <property type="entry name" value="RNaseH-like_sf"/>
</dbReference>
<dbReference type="InterPro" id="IPR048020">
    <property type="entry name" value="Transpos_IS3"/>
</dbReference>
<reference evidence="3 4" key="1">
    <citation type="submission" date="2016-10" db="EMBL/GenBank/DDBJ databases">
        <authorList>
            <person name="de Groot N.N."/>
        </authorList>
    </citation>
    <scope>NUCLEOTIDE SEQUENCE [LARGE SCALE GENOMIC DNA]</scope>
    <source>
        <strain evidence="3 4">CPCC 201354</strain>
    </source>
</reference>
<evidence type="ECO:0000259" key="2">
    <source>
        <dbReference type="PROSITE" id="PS50994"/>
    </source>
</evidence>
<evidence type="ECO:0000313" key="3">
    <source>
        <dbReference type="EMBL" id="SDI44992.1"/>
    </source>
</evidence>
<name>A0A1G8KNR9_9ACTN</name>
<dbReference type="InterPro" id="IPR025948">
    <property type="entry name" value="HTH-like_dom"/>
</dbReference>
<comment type="function">
    <text evidence="1">Involved in the transposition of the insertion sequence.</text>
</comment>
<dbReference type="Proteomes" id="UP000198923">
    <property type="component" value="Unassembled WGS sequence"/>
</dbReference>
<dbReference type="EMBL" id="FNCN01000053">
    <property type="protein sequence ID" value="SDI44992.1"/>
    <property type="molecule type" value="Genomic_DNA"/>
</dbReference>
<dbReference type="PROSITE" id="PS50994">
    <property type="entry name" value="INTEGRASE"/>
    <property type="match status" value="1"/>
</dbReference>
<dbReference type="Gene3D" id="3.30.420.10">
    <property type="entry name" value="Ribonuclease H-like superfamily/Ribonuclease H"/>
    <property type="match status" value="1"/>
</dbReference>
<accession>A0A1G8KNR9</accession>
<dbReference type="Pfam" id="PF13276">
    <property type="entry name" value="HTH_21"/>
    <property type="match status" value="1"/>
</dbReference>
<dbReference type="InterPro" id="IPR001584">
    <property type="entry name" value="Integrase_cat-core"/>
</dbReference>
<organism evidence="3 4">
    <name type="scientific">Sinosporangium album</name>
    <dbReference type="NCBI Taxonomy" id="504805"/>
    <lineage>
        <taxon>Bacteria</taxon>
        <taxon>Bacillati</taxon>
        <taxon>Actinomycetota</taxon>
        <taxon>Actinomycetes</taxon>
        <taxon>Streptosporangiales</taxon>
        <taxon>Streptosporangiaceae</taxon>
        <taxon>Sinosporangium</taxon>
    </lineage>
</organism>
<dbReference type="GO" id="GO:0015074">
    <property type="term" value="P:DNA integration"/>
    <property type="evidence" value="ECO:0007669"/>
    <property type="project" value="InterPro"/>
</dbReference>
<dbReference type="SUPFAM" id="SSF53098">
    <property type="entry name" value="Ribonuclease H-like"/>
    <property type="match status" value="1"/>
</dbReference>
<dbReference type="Pfam" id="PF13333">
    <property type="entry name" value="rve_2"/>
    <property type="match status" value="1"/>
</dbReference>
<dbReference type="PANTHER" id="PTHR46889:SF4">
    <property type="entry name" value="TRANSPOSASE INSO FOR INSERTION SEQUENCE ELEMENT IS911B-RELATED"/>
    <property type="match status" value="1"/>
</dbReference>
<dbReference type="STRING" id="504805.SAMN05421505_1532"/>
<sequence length="274" mass="31351">MCRWLQVSRSGFYEWRSRPMSATAERRERLKASIAVVFEDSHETYGYRRVQAELLRRGEEVSVETVRLLMRELGLVACRPAPWRPATPHADARHRLPDLVRRDFSADAPGTKFVGDITYIPTWEGFLYLATVIDCCSRKVVGWAMADHYKTSLVEAALDMAAVNVCIGDGAVFHSDCGSNYTSEAFGEKLSRMGMRQSVGRTGVCWDNAMAESFFSVLKNEWLNRFTFSTRDKARRQVVRYIEGFHNRRRLHSGLGYRTPQEVEDQYLTEQSAA</sequence>
<evidence type="ECO:0000313" key="4">
    <source>
        <dbReference type="Proteomes" id="UP000198923"/>
    </source>
</evidence>
<gene>
    <name evidence="3" type="ORF">SAMN05421505_1532</name>
</gene>
<feature type="domain" description="Integrase catalytic" evidence="2">
    <location>
        <begin position="105"/>
        <end position="268"/>
    </location>
</feature>